<comment type="catalytic activity">
    <reaction evidence="1 9">
        <text>a 1-acyl-sn-glycero-3-phosphate + an acyl-CoA = a 1,2-diacyl-sn-glycero-3-phosphate + CoA</text>
        <dbReference type="Rhea" id="RHEA:19709"/>
        <dbReference type="ChEBI" id="CHEBI:57287"/>
        <dbReference type="ChEBI" id="CHEBI:57970"/>
        <dbReference type="ChEBI" id="CHEBI:58342"/>
        <dbReference type="ChEBI" id="CHEBI:58608"/>
        <dbReference type="EC" id="2.3.1.51"/>
    </reaction>
</comment>
<keyword evidence="9" id="KW-0594">Phospholipid biosynthesis</keyword>
<comment type="domain">
    <text evidence="9">The HXXXXD motif is essential for acyltransferase activity and may constitute the binding site for the phosphate moiety of the glycerol-3-phosphate.</text>
</comment>
<proteinExistence type="inferred from homology"/>
<organism evidence="12 13">
    <name type="scientific">Anaeromyxobacter oryzae</name>
    <dbReference type="NCBI Taxonomy" id="2918170"/>
    <lineage>
        <taxon>Bacteria</taxon>
        <taxon>Pseudomonadati</taxon>
        <taxon>Myxococcota</taxon>
        <taxon>Myxococcia</taxon>
        <taxon>Myxococcales</taxon>
        <taxon>Cystobacterineae</taxon>
        <taxon>Anaeromyxobacteraceae</taxon>
        <taxon>Anaeromyxobacter</taxon>
    </lineage>
</organism>
<evidence type="ECO:0000256" key="10">
    <source>
        <dbReference type="SAM" id="Phobius"/>
    </source>
</evidence>
<dbReference type="InterPro" id="IPR004552">
    <property type="entry name" value="AGP_acyltrans"/>
</dbReference>
<dbReference type="NCBIfam" id="TIGR00530">
    <property type="entry name" value="AGP_acyltrn"/>
    <property type="match status" value="1"/>
</dbReference>
<dbReference type="Proteomes" id="UP001162891">
    <property type="component" value="Chromosome"/>
</dbReference>
<evidence type="ECO:0000313" key="12">
    <source>
        <dbReference type="EMBL" id="BDG06452.1"/>
    </source>
</evidence>
<feature type="transmembrane region" description="Helical" evidence="10">
    <location>
        <begin position="7"/>
        <end position="31"/>
    </location>
</feature>
<sequence length="256" mass="27460">MRARIRGYAVLLYGGLTMVLFFLVSLPVMIVTGSGDFPIWLARFAWAPSALWVAGTRVEERDRPNLPDGPLIFASNHESALDIWVLLSIVPRSIRFVAKQELFRIPIFGTYMRLGGHIPVDRGHHARAVASLRRAGEAVRGGISLIVFPEGTRSLDGRVQPFKKGPFVVAMEAGVPVVPVAISGTGLITPKKVIAVTPGTARVAFGEPVDPRTFPDKNALLTEVRRRVIALHRTMGGAGGDETRAIAAAGVEGAGA</sequence>
<dbReference type="PANTHER" id="PTHR10434:SF66">
    <property type="entry name" value="PHOSPHOLIPID_GLYCEROL ACYLTRANSFERASE DOMAIN-CONTAINING PROTEIN"/>
    <property type="match status" value="1"/>
</dbReference>
<keyword evidence="9" id="KW-0444">Lipid biosynthesis</keyword>
<name>A0ABN6MZR3_9BACT</name>
<dbReference type="CDD" id="cd07989">
    <property type="entry name" value="LPLAT_AGPAT-like"/>
    <property type="match status" value="1"/>
</dbReference>
<comment type="similarity">
    <text evidence="4 9">Belongs to the 1-acyl-sn-glycerol-3-phosphate acyltransferase family.</text>
</comment>
<keyword evidence="8 9" id="KW-0012">Acyltransferase</keyword>
<feature type="domain" description="Phospholipid/glycerol acyltransferase" evidence="11">
    <location>
        <begin position="71"/>
        <end position="185"/>
    </location>
</feature>
<evidence type="ECO:0000256" key="2">
    <source>
        <dbReference type="ARBA" id="ARBA00004728"/>
    </source>
</evidence>
<evidence type="ECO:0000313" key="13">
    <source>
        <dbReference type="Proteomes" id="UP001162891"/>
    </source>
</evidence>
<dbReference type="EC" id="2.3.1.51" evidence="5 9"/>
<keyword evidence="10" id="KW-1133">Transmembrane helix</keyword>
<dbReference type="Pfam" id="PF01553">
    <property type="entry name" value="Acyltransferase"/>
    <property type="match status" value="1"/>
</dbReference>
<dbReference type="SUPFAM" id="SSF69593">
    <property type="entry name" value="Glycerol-3-phosphate (1)-acyltransferase"/>
    <property type="match status" value="1"/>
</dbReference>
<protein>
    <recommendedName>
        <fullName evidence="6 9">1-acyl-sn-glycerol-3-phosphate acyltransferase</fullName>
        <ecNumber evidence="5 9">2.3.1.51</ecNumber>
    </recommendedName>
</protein>
<keyword evidence="9" id="KW-0443">Lipid metabolism</keyword>
<reference evidence="13" key="1">
    <citation type="journal article" date="2022" name="Int. J. Syst. Evol. Microbiol.">
        <title>Anaeromyxobacter oryzae sp. nov., Anaeromyxobacter diazotrophicus sp. nov. and Anaeromyxobacter paludicola sp. nov., isolated from paddy soils.</title>
        <authorList>
            <person name="Itoh H."/>
            <person name="Xu Z."/>
            <person name="Mise K."/>
            <person name="Masuda Y."/>
            <person name="Ushijima N."/>
            <person name="Hayakawa C."/>
            <person name="Shiratori Y."/>
            <person name="Senoo K."/>
        </authorList>
    </citation>
    <scope>NUCLEOTIDE SEQUENCE [LARGE SCALE GENOMIC DNA]</scope>
    <source>
        <strain evidence="13">Red232</strain>
    </source>
</reference>
<keyword evidence="7 9" id="KW-0808">Transferase</keyword>
<evidence type="ECO:0000256" key="7">
    <source>
        <dbReference type="ARBA" id="ARBA00022679"/>
    </source>
</evidence>
<evidence type="ECO:0000256" key="8">
    <source>
        <dbReference type="ARBA" id="ARBA00023315"/>
    </source>
</evidence>
<dbReference type="PANTHER" id="PTHR10434">
    <property type="entry name" value="1-ACYL-SN-GLYCEROL-3-PHOSPHATE ACYLTRANSFERASE"/>
    <property type="match status" value="1"/>
</dbReference>
<keyword evidence="10" id="KW-0472">Membrane</keyword>
<evidence type="ECO:0000256" key="3">
    <source>
        <dbReference type="ARBA" id="ARBA00005189"/>
    </source>
</evidence>
<dbReference type="EMBL" id="AP025591">
    <property type="protein sequence ID" value="BDG06452.1"/>
    <property type="molecule type" value="Genomic_DNA"/>
</dbReference>
<comment type="pathway">
    <text evidence="3">Lipid metabolism.</text>
</comment>
<accession>A0ABN6MZR3</accession>
<gene>
    <name evidence="12" type="ORF">AMOR_54480</name>
</gene>
<evidence type="ECO:0000259" key="11">
    <source>
        <dbReference type="SMART" id="SM00563"/>
    </source>
</evidence>
<keyword evidence="9" id="KW-1208">Phospholipid metabolism</keyword>
<evidence type="ECO:0000256" key="6">
    <source>
        <dbReference type="ARBA" id="ARBA00016139"/>
    </source>
</evidence>
<dbReference type="SMART" id="SM00563">
    <property type="entry name" value="PlsC"/>
    <property type="match status" value="1"/>
</dbReference>
<evidence type="ECO:0000256" key="4">
    <source>
        <dbReference type="ARBA" id="ARBA00008655"/>
    </source>
</evidence>
<keyword evidence="13" id="KW-1185">Reference proteome</keyword>
<evidence type="ECO:0000256" key="5">
    <source>
        <dbReference type="ARBA" id="ARBA00013211"/>
    </source>
</evidence>
<evidence type="ECO:0000256" key="1">
    <source>
        <dbReference type="ARBA" id="ARBA00001141"/>
    </source>
</evidence>
<dbReference type="InterPro" id="IPR002123">
    <property type="entry name" value="Plipid/glycerol_acylTrfase"/>
</dbReference>
<evidence type="ECO:0000256" key="9">
    <source>
        <dbReference type="RuleBase" id="RU361267"/>
    </source>
</evidence>
<comment type="pathway">
    <text evidence="2">Phospholipid metabolism; CDP-diacylglycerol biosynthesis; CDP-diacylglycerol from sn-glycerol 3-phosphate: step 2/3.</text>
</comment>
<dbReference type="RefSeq" id="WP_248356399.1">
    <property type="nucleotide sequence ID" value="NZ_AP025591.1"/>
</dbReference>
<keyword evidence="10" id="KW-0812">Transmembrane</keyword>